<protein>
    <recommendedName>
        <fullName evidence="4">Polyketide cyclase / dehydrase and lipid transport</fullName>
    </recommendedName>
</protein>
<accession>A0ABV9UF80</accession>
<proteinExistence type="predicted"/>
<dbReference type="Proteomes" id="UP001595872">
    <property type="component" value="Unassembled WGS sequence"/>
</dbReference>
<gene>
    <name evidence="2" type="ORF">ACFPCY_41905</name>
</gene>
<sequence length="139" mass="15393">MYVFGDEKVISGDTATVWAVWCDVERFPDWDPREAENRLDGPFGVGTSGYSKQHGNPGGPYTITAVEPERVWTARSPLPGGELTVHHGMEAAGAGKVRVWKRYEVRGPLGPLFRCYYGPKVRRALAGTFAALEREAARR</sequence>
<comment type="caution">
    <text evidence="2">The sequence shown here is derived from an EMBL/GenBank/DDBJ whole genome shotgun (WGS) entry which is preliminary data.</text>
</comment>
<dbReference type="Gene3D" id="3.30.530.20">
    <property type="match status" value="1"/>
</dbReference>
<organism evidence="2 3">
    <name type="scientific">Actinomadura gamaensis</name>
    <dbReference type="NCBI Taxonomy" id="1763541"/>
    <lineage>
        <taxon>Bacteria</taxon>
        <taxon>Bacillati</taxon>
        <taxon>Actinomycetota</taxon>
        <taxon>Actinomycetes</taxon>
        <taxon>Streptosporangiales</taxon>
        <taxon>Thermomonosporaceae</taxon>
        <taxon>Actinomadura</taxon>
    </lineage>
</organism>
<evidence type="ECO:0000256" key="1">
    <source>
        <dbReference type="SAM" id="MobiDB-lite"/>
    </source>
</evidence>
<dbReference type="SUPFAM" id="SSF55961">
    <property type="entry name" value="Bet v1-like"/>
    <property type="match status" value="1"/>
</dbReference>
<evidence type="ECO:0000313" key="2">
    <source>
        <dbReference type="EMBL" id="MFC4913900.1"/>
    </source>
</evidence>
<dbReference type="InterPro" id="IPR023393">
    <property type="entry name" value="START-like_dom_sf"/>
</dbReference>
<name>A0ABV9UF80_9ACTN</name>
<feature type="region of interest" description="Disordered" evidence="1">
    <location>
        <begin position="41"/>
        <end position="60"/>
    </location>
</feature>
<dbReference type="EMBL" id="JBHSIT010000021">
    <property type="protein sequence ID" value="MFC4913900.1"/>
    <property type="molecule type" value="Genomic_DNA"/>
</dbReference>
<keyword evidence="3" id="KW-1185">Reference proteome</keyword>
<dbReference type="RefSeq" id="WP_378265271.1">
    <property type="nucleotide sequence ID" value="NZ_JBHSIT010000021.1"/>
</dbReference>
<reference evidence="3" key="1">
    <citation type="journal article" date="2019" name="Int. J. Syst. Evol. Microbiol.">
        <title>The Global Catalogue of Microorganisms (GCM) 10K type strain sequencing project: providing services to taxonomists for standard genome sequencing and annotation.</title>
        <authorList>
            <consortium name="The Broad Institute Genomics Platform"/>
            <consortium name="The Broad Institute Genome Sequencing Center for Infectious Disease"/>
            <person name="Wu L."/>
            <person name="Ma J."/>
        </authorList>
    </citation>
    <scope>NUCLEOTIDE SEQUENCE [LARGE SCALE GENOMIC DNA]</scope>
    <source>
        <strain evidence="3">KLKA75</strain>
    </source>
</reference>
<evidence type="ECO:0000313" key="3">
    <source>
        <dbReference type="Proteomes" id="UP001595872"/>
    </source>
</evidence>
<evidence type="ECO:0008006" key="4">
    <source>
        <dbReference type="Google" id="ProtNLM"/>
    </source>
</evidence>